<proteinExistence type="predicted"/>
<dbReference type="AlphaFoldDB" id="A0A5B7FKR7"/>
<accession>A0A5B7FKR7</accession>
<protein>
    <submittedName>
        <fullName evidence="2">Uncharacterized protein</fullName>
    </submittedName>
</protein>
<gene>
    <name evidence="2" type="ORF">E2C01_039435</name>
</gene>
<evidence type="ECO:0000313" key="2">
    <source>
        <dbReference type="EMBL" id="MPC45729.1"/>
    </source>
</evidence>
<organism evidence="2 3">
    <name type="scientific">Portunus trituberculatus</name>
    <name type="common">Swimming crab</name>
    <name type="synonym">Neptunus trituberculatus</name>
    <dbReference type="NCBI Taxonomy" id="210409"/>
    <lineage>
        <taxon>Eukaryota</taxon>
        <taxon>Metazoa</taxon>
        <taxon>Ecdysozoa</taxon>
        <taxon>Arthropoda</taxon>
        <taxon>Crustacea</taxon>
        <taxon>Multicrustacea</taxon>
        <taxon>Malacostraca</taxon>
        <taxon>Eumalacostraca</taxon>
        <taxon>Eucarida</taxon>
        <taxon>Decapoda</taxon>
        <taxon>Pleocyemata</taxon>
        <taxon>Brachyura</taxon>
        <taxon>Eubrachyura</taxon>
        <taxon>Portunoidea</taxon>
        <taxon>Portunidae</taxon>
        <taxon>Portuninae</taxon>
        <taxon>Portunus</taxon>
    </lineage>
</organism>
<dbReference type="Proteomes" id="UP000324222">
    <property type="component" value="Unassembled WGS sequence"/>
</dbReference>
<keyword evidence="3" id="KW-1185">Reference proteome</keyword>
<feature type="compositionally biased region" description="Low complexity" evidence="1">
    <location>
        <begin position="113"/>
        <end position="123"/>
    </location>
</feature>
<evidence type="ECO:0000256" key="1">
    <source>
        <dbReference type="SAM" id="MobiDB-lite"/>
    </source>
</evidence>
<sequence>MRVETPRTPKHAWFHCTTAAPFILTPNSSRDPHQSSPKTMNACITNGGGTLKISSLLLLERPTLDARGPCSQPLLPTTLPFHTFSSYPPSQQAHTSPRPPLCSHFASPRLTSFPSPFRPRGSPVLPTSPADGGRVVPHTYTGRNVF</sequence>
<dbReference type="EMBL" id="VSRR010006868">
    <property type="protein sequence ID" value="MPC45729.1"/>
    <property type="molecule type" value="Genomic_DNA"/>
</dbReference>
<reference evidence="2 3" key="1">
    <citation type="submission" date="2019-05" db="EMBL/GenBank/DDBJ databases">
        <title>Another draft genome of Portunus trituberculatus and its Hox gene families provides insights of decapod evolution.</title>
        <authorList>
            <person name="Jeong J.-H."/>
            <person name="Song I."/>
            <person name="Kim S."/>
            <person name="Choi T."/>
            <person name="Kim D."/>
            <person name="Ryu S."/>
            <person name="Kim W."/>
        </authorList>
    </citation>
    <scope>NUCLEOTIDE SEQUENCE [LARGE SCALE GENOMIC DNA]</scope>
    <source>
        <tissue evidence="2">Muscle</tissue>
    </source>
</reference>
<comment type="caution">
    <text evidence="2">The sequence shown here is derived from an EMBL/GenBank/DDBJ whole genome shotgun (WGS) entry which is preliminary data.</text>
</comment>
<evidence type="ECO:0000313" key="3">
    <source>
        <dbReference type="Proteomes" id="UP000324222"/>
    </source>
</evidence>
<feature type="region of interest" description="Disordered" evidence="1">
    <location>
        <begin position="113"/>
        <end position="146"/>
    </location>
</feature>
<name>A0A5B7FKR7_PORTR</name>